<evidence type="ECO:0000256" key="2">
    <source>
        <dbReference type="ARBA" id="ARBA00023125"/>
    </source>
</evidence>
<dbReference type="Pfam" id="PF00717">
    <property type="entry name" value="Peptidase_S24"/>
    <property type="match status" value="1"/>
</dbReference>
<dbReference type="InterPro" id="IPR015927">
    <property type="entry name" value="Peptidase_S24_S26A/B/C"/>
</dbReference>
<feature type="domain" description="HTH cro/C1-type" evidence="4">
    <location>
        <begin position="107"/>
        <end position="151"/>
    </location>
</feature>
<dbReference type="SUPFAM" id="SSF51306">
    <property type="entry name" value="LexA/Signal peptidase"/>
    <property type="match status" value="1"/>
</dbReference>
<dbReference type="RefSeq" id="WP_075518185.1">
    <property type="nucleotide sequence ID" value="NZ_FPLD01000051.1"/>
</dbReference>
<dbReference type="SMART" id="SM00530">
    <property type="entry name" value="HTH_XRE"/>
    <property type="match status" value="2"/>
</dbReference>
<reference evidence="5 6" key="1">
    <citation type="submission" date="2016-11" db="EMBL/GenBank/DDBJ databases">
        <authorList>
            <person name="Jaros S."/>
            <person name="Januszkiewicz K."/>
            <person name="Wedrychowicz H."/>
        </authorList>
    </citation>
    <scope>NUCLEOTIDE SEQUENCE [LARGE SCALE GENOMIC DNA]</scope>
    <source>
        <strain evidence="5">NVI 5450</strain>
    </source>
</reference>
<dbReference type="InterPro" id="IPR036286">
    <property type="entry name" value="LexA/Signal_pep-like_sf"/>
</dbReference>
<keyword evidence="1" id="KW-0805">Transcription regulation</keyword>
<feature type="domain" description="HTH cro/C1-type" evidence="4">
    <location>
        <begin position="24"/>
        <end position="68"/>
    </location>
</feature>
<dbReference type="OrthoDB" id="9791537at2"/>
<evidence type="ECO:0000313" key="6">
    <source>
        <dbReference type="Proteomes" id="UP000183794"/>
    </source>
</evidence>
<evidence type="ECO:0000256" key="3">
    <source>
        <dbReference type="ARBA" id="ARBA00023163"/>
    </source>
</evidence>
<dbReference type="GO" id="GO:0003677">
    <property type="term" value="F:DNA binding"/>
    <property type="evidence" value="ECO:0007669"/>
    <property type="project" value="UniProtKB-KW"/>
</dbReference>
<proteinExistence type="predicted"/>
<gene>
    <name evidence="5" type="ORF">NVI5450_1807</name>
</gene>
<protein>
    <submittedName>
        <fullName evidence="5">Prophage MuSo2, transcriptional regulator, Cro/CI family</fullName>
    </submittedName>
</protein>
<keyword evidence="3" id="KW-0804">Transcription</keyword>
<dbReference type="PANTHER" id="PTHR40661:SF3">
    <property type="entry name" value="FELS-1 PROPHAGE TRANSCRIPTIONAL REGULATOR"/>
    <property type="match status" value="1"/>
</dbReference>
<dbReference type="InterPro" id="IPR039418">
    <property type="entry name" value="LexA-like"/>
</dbReference>
<dbReference type="InterPro" id="IPR010982">
    <property type="entry name" value="Lambda_DNA-bd_dom_sf"/>
</dbReference>
<dbReference type="Gene3D" id="1.10.260.40">
    <property type="entry name" value="lambda repressor-like DNA-binding domains"/>
    <property type="match status" value="2"/>
</dbReference>
<dbReference type="Gene3D" id="2.10.109.10">
    <property type="entry name" value="Umud Fragment, subunit A"/>
    <property type="match status" value="1"/>
</dbReference>
<evidence type="ECO:0000313" key="5">
    <source>
        <dbReference type="EMBL" id="SGY96073.1"/>
    </source>
</evidence>
<accession>A0A1K9ZFM3</accession>
<dbReference type="PANTHER" id="PTHR40661">
    <property type="match status" value="1"/>
</dbReference>
<evidence type="ECO:0000256" key="1">
    <source>
        <dbReference type="ARBA" id="ARBA00023015"/>
    </source>
</evidence>
<dbReference type="AlphaFoldDB" id="A0A1K9ZFM3"/>
<sequence>MKQFTECETQDFPRRLKEIIGDESIRKFSVRCGLSPATISNYVNGQHGPSLENIEIIARVANVDIAWLATGITAQNNDHLCISKNTNSQNVHTDFGERLKKVIGTTSIKSFSTESGLGTTTLQSYMKGTSYPTLDRLNLIAETGQVNINWLLTGQNDANTTHSDTLEYTKIPHFDVQASAGTGSELVESGISKNTVDIHPQTLLDQGLNPEGLLSMYVKGDSMEPSLFDGDMILVKKMISPFSILEGVYIFRVFNEIFIKRIQFNKYSAKLKVDSDNPFYDSYTITGNDLNDVEIIGEVICTIFSKVRRIVRPTDESVAVN</sequence>
<dbReference type="CDD" id="cd06529">
    <property type="entry name" value="S24_LexA-like"/>
    <property type="match status" value="1"/>
</dbReference>
<dbReference type="EMBL" id="FPLD01000051">
    <property type="protein sequence ID" value="SGY96073.1"/>
    <property type="molecule type" value="Genomic_DNA"/>
</dbReference>
<dbReference type="InterPro" id="IPR001387">
    <property type="entry name" value="Cro/C1-type_HTH"/>
</dbReference>
<dbReference type="SUPFAM" id="SSF47413">
    <property type="entry name" value="lambda repressor-like DNA-binding domains"/>
    <property type="match status" value="2"/>
</dbReference>
<organism evidence="5 6">
    <name type="scientific">Moritella viscosa</name>
    <dbReference type="NCBI Taxonomy" id="80854"/>
    <lineage>
        <taxon>Bacteria</taxon>
        <taxon>Pseudomonadati</taxon>
        <taxon>Pseudomonadota</taxon>
        <taxon>Gammaproteobacteria</taxon>
        <taxon>Alteromonadales</taxon>
        <taxon>Moritellaceae</taxon>
        <taxon>Moritella</taxon>
    </lineage>
</organism>
<dbReference type="Proteomes" id="UP000183794">
    <property type="component" value="Unassembled WGS sequence"/>
</dbReference>
<dbReference type="Pfam" id="PF01381">
    <property type="entry name" value="HTH_3"/>
    <property type="match status" value="1"/>
</dbReference>
<name>A0A1K9ZFM3_9GAMM</name>
<keyword evidence="2" id="KW-0238">DNA-binding</keyword>
<dbReference type="CDD" id="cd00093">
    <property type="entry name" value="HTH_XRE"/>
    <property type="match status" value="1"/>
</dbReference>
<evidence type="ECO:0000259" key="4">
    <source>
        <dbReference type="PROSITE" id="PS50943"/>
    </source>
</evidence>
<dbReference type="PROSITE" id="PS50943">
    <property type="entry name" value="HTH_CROC1"/>
    <property type="match status" value="2"/>
</dbReference>